<dbReference type="GO" id="GO:0000166">
    <property type="term" value="F:nucleotide binding"/>
    <property type="evidence" value="ECO:0007669"/>
    <property type="project" value="InterPro"/>
</dbReference>
<organism evidence="4 5">
    <name type="scientific">Asterophora parasitica</name>
    <dbReference type="NCBI Taxonomy" id="117018"/>
    <lineage>
        <taxon>Eukaryota</taxon>
        <taxon>Fungi</taxon>
        <taxon>Dikarya</taxon>
        <taxon>Basidiomycota</taxon>
        <taxon>Agaricomycotina</taxon>
        <taxon>Agaricomycetes</taxon>
        <taxon>Agaricomycetidae</taxon>
        <taxon>Agaricales</taxon>
        <taxon>Tricholomatineae</taxon>
        <taxon>Lyophyllaceae</taxon>
        <taxon>Asterophora</taxon>
    </lineage>
</organism>
<dbReference type="Gene3D" id="3.40.50.720">
    <property type="entry name" value="NAD(P)-binding Rossmann-like Domain"/>
    <property type="match status" value="1"/>
</dbReference>
<keyword evidence="5" id="KW-1185">Reference proteome</keyword>
<feature type="domain" description="Gfo/Idh/MocA-like oxidoreductase N-terminal" evidence="2">
    <location>
        <begin position="8"/>
        <end position="145"/>
    </location>
</feature>
<dbReference type="Gene3D" id="3.30.360.10">
    <property type="entry name" value="Dihydrodipicolinate Reductase, domain 2"/>
    <property type="match status" value="1"/>
</dbReference>
<reference evidence="4" key="1">
    <citation type="submission" date="2020-07" db="EMBL/GenBank/DDBJ databases">
        <authorList>
            <person name="Nieuwenhuis M."/>
            <person name="Van De Peppel L.J.J."/>
        </authorList>
    </citation>
    <scope>NUCLEOTIDE SEQUENCE</scope>
    <source>
        <strain evidence="4">AP01</strain>
        <tissue evidence="4">Mycelium</tissue>
    </source>
</reference>
<evidence type="ECO:0000313" key="5">
    <source>
        <dbReference type="Proteomes" id="UP000775547"/>
    </source>
</evidence>
<reference evidence="4" key="2">
    <citation type="submission" date="2021-10" db="EMBL/GenBank/DDBJ databases">
        <title>Phylogenomics reveals ancestral predisposition of the termite-cultivated fungus Termitomyces towards a domesticated lifestyle.</title>
        <authorList>
            <person name="Auxier B."/>
            <person name="Grum-Grzhimaylo A."/>
            <person name="Cardenas M.E."/>
            <person name="Lodge J.D."/>
            <person name="Laessoe T."/>
            <person name="Pedersen O."/>
            <person name="Smith M.E."/>
            <person name="Kuyper T.W."/>
            <person name="Franco-Molano E.A."/>
            <person name="Baroni T.J."/>
            <person name="Aanen D.K."/>
        </authorList>
    </citation>
    <scope>NUCLEOTIDE SEQUENCE</scope>
    <source>
        <strain evidence="4">AP01</strain>
        <tissue evidence="4">Mycelium</tissue>
    </source>
</reference>
<dbReference type="InterPro" id="IPR036291">
    <property type="entry name" value="NAD(P)-bd_dom_sf"/>
</dbReference>
<dbReference type="SUPFAM" id="SSF51735">
    <property type="entry name" value="NAD(P)-binding Rossmann-fold domains"/>
    <property type="match status" value="1"/>
</dbReference>
<dbReference type="Proteomes" id="UP000775547">
    <property type="component" value="Unassembled WGS sequence"/>
</dbReference>
<evidence type="ECO:0000259" key="3">
    <source>
        <dbReference type="Pfam" id="PF22725"/>
    </source>
</evidence>
<comment type="caution">
    <text evidence="4">The sequence shown here is derived from an EMBL/GenBank/DDBJ whole genome shotgun (WGS) entry which is preliminary data.</text>
</comment>
<dbReference type="OrthoDB" id="64915at2759"/>
<dbReference type="PANTHER" id="PTHR42840:SF5">
    <property type="entry name" value="NAD(P)-BINDING ROSSMANN-FOLD SUPERFAMILY PROTEIN"/>
    <property type="match status" value="1"/>
</dbReference>
<dbReference type="GO" id="GO:0006740">
    <property type="term" value="P:NADPH regeneration"/>
    <property type="evidence" value="ECO:0007669"/>
    <property type="project" value="TreeGrafter"/>
</dbReference>
<evidence type="ECO:0008006" key="6">
    <source>
        <dbReference type="Google" id="ProtNLM"/>
    </source>
</evidence>
<protein>
    <recommendedName>
        <fullName evidence="6">Oxidoreductase</fullName>
    </recommendedName>
</protein>
<sequence>MSSSQSGVAILGAGLFAKEDLRISQSHRDTAHIPALALLSASAPPLKAVYSRSAKSAQDFANFSVGALSLVSAPSVYYDSPNNEKSDTDLDALLARMDITALVIALPIVTQPDIVLRALAAGKHVLSEKPVAPTVAEGLVLIRTYNEVYKPKGLVWRIAENFEAEPGFRKAAEKIREGAIGKVIFFRSVVYNWIDESSKWYKTPWRTVPDYQGGFLLDGGVHTTAALRVLLPGPLMHLTGFASLNKSYLAPHDTIHALIRSSGDFHGTLEITFASPTRERPVADGFVITGTKGWLSINQAASTVDGKETQVFRVKIHSVGPKQKGLDDATQEEPTEVFEEPIKGVEVELAAFFEAIERKEGILEIGEPLEALRDVAVIEAALTSQGKLVDLIELVPTSL</sequence>
<accession>A0A9P7G3J8</accession>
<dbReference type="GO" id="GO:0016491">
    <property type="term" value="F:oxidoreductase activity"/>
    <property type="evidence" value="ECO:0007669"/>
    <property type="project" value="TreeGrafter"/>
</dbReference>
<dbReference type="Pfam" id="PF01408">
    <property type="entry name" value="GFO_IDH_MocA"/>
    <property type="match status" value="1"/>
</dbReference>
<dbReference type="InterPro" id="IPR055170">
    <property type="entry name" value="GFO_IDH_MocA-like_dom"/>
</dbReference>
<dbReference type="GO" id="GO:0005737">
    <property type="term" value="C:cytoplasm"/>
    <property type="evidence" value="ECO:0007669"/>
    <property type="project" value="TreeGrafter"/>
</dbReference>
<dbReference type="AlphaFoldDB" id="A0A9P7G3J8"/>
<evidence type="ECO:0000256" key="1">
    <source>
        <dbReference type="ARBA" id="ARBA00010928"/>
    </source>
</evidence>
<evidence type="ECO:0000259" key="2">
    <source>
        <dbReference type="Pfam" id="PF01408"/>
    </source>
</evidence>
<name>A0A9P7G3J8_9AGAR</name>
<dbReference type="SUPFAM" id="SSF55347">
    <property type="entry name" value="Glyceraldehyde-3-phosphate dehydrogenase-like, C-terminal domain"/>
    <property type="match status" value="1"/>
</dbReference>
<comment type="similarity">
    <text evidence="1">Belongs to the Gfo/Idh/MocA family.</text>
</comment>
<proteinExistence type="inferred from homology"/>
<dbReference type="Pfam" id="PF22725">
    <property type="entry name" value="GFO_IDH_MocA_C3"/>
    <property type="match status" value="1"/>
</dbReference>
<dbReference type="PANTHER" id="PTHR42840">
    <property type="entry name" value="NAD(P)-BINDING ROSSMANN-FOLD SUPERFAMILY PROTEIN-RELATED"/>
    <property type="match status" value="1"/>
</dbReference>
<feature type="domain" description="GFO/IDH/MocA-like oxidoreductase" evidence="3">
    <location>
        <begin position="168"/>
        <end position="295"/>
    </location>
</feature>
<evidence type="ECO:0000313" key="4">
    <source>
        <dbReference type="EMBL" id="KAG5643412.1"/>
    </source>
</evidence>
<dbReference type="EMBL" id="JABCKV010000114">
    <property type="protein sequence ID" value="KAG5643412.1"/>
    <property type="molecule type" value="Genomic_DNA"/>
</dbReference>
<gene>
    <name evidence="4" type="ORF">DXG03_000955</name>
</gene>
<dbReference type="InterPro" id="IPR000683">
    <property type="entry name" value="Gfo/Idh/MocA-like_OxRdtase_N"/>
</dbReference>